<dbReference type="PROSITE" id="PS51257">
    <property type="entry name" value="PROKAR_LIPOPROTEIN"/>
    <property type="match status" value="1"/>
</dbReference>
<sequence length="151" mass="17865">MKRFYSLRKHGGNRGLPNQRQIKSFISCNQGSSGCGHGKQSMKGRIDCCDSKESKIQMYRRMKRDEINVKLFILQNEKDFGKLKEIERLSAVVKVCDQVTQTWFYKLGATDNLPSKFEDFKIQFERYFEDEGLEGCIRWINESWSKYLRRV</sequence>
<reference evidence="1 2" key="1">
    <citation type="submission" date="2015-07" db="EMBL/GenBank/DDBJ databases">
        <title>The genome of Pseudoloma neurophilia, a relevant intracellular parasite of the zebrafish.</title>
        <authorList>
            <person name="Ndikumana S."/>
            <person name="Pelin A."/>
            <person name="Sanders J."/>
            <person name="Corradi N."/>
        </authorList>
    </citation>
    <scope>NUCLEOTIDE SEQUENCE [LARGE SCALE GENOMIC DNA]</scope>
    <source>
        <strain evidence="1 2">MK1</strain>
    </source>
</reference>
<dbReference type="AlphaFoldDB" id="A0A0R0M628"/>
<name>A0A0R0M628_9MICR</name>
<organism evidence="1 2">
    <name type="scientific">Pseudoloma neurophilia</name>
    <dbReference type="NCBI Taxonomy" id="146866"/>
    <lineage>
        <taxon>Eukaryota</taxon>
        <taxon>Fungi</taxon>
        <taxon>Fungi incertae sedis</taxon>
        <taxon>Microsporidia</taxon>
        <taxon>Pseudoloma</taxon>
    </lineage>
</organism>
<comment type="caution">
    <text evidence="1">The sequence shown here is derived from an EMBL/GenBank/DDBJ whole genome shotgun (WGS) entry which is preliminary data.</text>
</comment>
<dbReference type="Proteomes" id="UP000051530">
    <property type="component" value="Unassembled WGS sequence"/>
</dbReference>
<gene>
    <name evidence="1" type="ORF">M153_2040004040</name>
</gene>
<accession>A0A0R0M628</accession>
<proteinExistence type="predicted"/>
<dbReference type="EMBL" id="LGUB01000055">
    <property type="protein sequence ID" value="KRH94577.1"/>
    <property type="molecule type" value="Genomic_DNA"/>
</dbReference>
<keyword evidence="2" id="KW-1185">Reference proteome</keyword>
<protein>
    <submittedName>
        <fullName evidence="1">Uncharacterized protein</fullName>
    </submittedName>
</protein>
<evidence type="ECO:0000313" key="2">
    <source>
        <dbReference type="Proteomes" id="UP000051530"/>
    </source>
</evidence>
<dbReference type="VEuPathDB" id="MicrosporidiaDB:M153_2040004040"/>
<evidence type="ECO:0000313" key="1">
    <source>
        <dbReference type="EMBL" id="KRH94577.1"/>
    </source>
</evidence>